<keyword evidence="2" id="KW-1185">Reference proteome</keyword>
<dbReference type="STRING" id="156980.SAMN04489745_2007"/>
<organism evidence="1 2">
    <name type="scientific">Arthrobacter woluwensis</name>
    <dbReference type="NCBI Taxonomy" id="156980"/>
    <lineage>
        <taxon>Bacteria</taxon>
        <taxon>Bacillati</taxon>
        <taxon>Actinomycetota</taxon>
        <taxon>Actinomycetes</taxon>
        <taxon>Micrococcales</taxon>
        <taxon>Micrococcaceae</taxon>
        <taxon>Arthrobacter</taxon>
    </lineage>
</organism>
<dbReference type="Gene3D" id="1.20.120.450">
    <property type="entry name" value="dinb family like domain"/>
    <property type="match status" value="1"/>
</dbReference>
<dbReference type="SUPFAM" id="SSF109854">
    <property type="entry name" value="DinB/YfiT-like putative metalloenzymes"/>
    <property type="match status" value="1"/>
</dbReference>
<dbReference type="EMBL" id="FNSN01000003">
    <property type="protein sequence ID" value="SEC07965.1"/>
    <property type="molecule type" value="Genomic_DNA"/>
</dbReference>
<dbReference type="RefSeq" id="WP_066212250.1">
    <property type="nucleotide sequence ID" value="NZ_FNSN01000003.1"/>
</dbReference>
<dbReference type="AlphaFoldDB" id="A0A1H4PKP4"/>
<dbReference type="InterPro" id="IPR034660">
    <property type="entry name" value="DinB/YfiT-like"/>
</dbReference>
<evidence type="ECO:0000313" key="1">
    <source>
        <dbReference type="EMBL" id="SEC07965.1"/>
    </source>
</evidence>
<evidence type="ECO:0008006" key="3">
    <source>
        <dbReference type="Google" id="ProtNLM"/>
    </source>
</evidence>
<protein>
    <recommendedName>
        <fullName evidence="3">Methyltransferase type 12</fullName>
    </recommendedName>
</protein>
<reference evidence="1 2" key="1">
    <citation type="submission" date="2016-10" db="EMBL/GenBank/DDBJ databases">
        <authorList>
            <person name="de Groot N.N."/>
        </authorList>
    </citation>
    <scope>NUCLEOTIDE SEQUENCE [LARGE SCALE GENOMIC DNA]</scope>
    <source>
        <strain evidence="1 2">DSM 10495</strain>
    </source>
</reference>
<dbReference type="Proteomes" id="UP000182652">
    <property type="component" value="Unassembled WGS sequence"/>
</dbReference>
<name>A0A1H4PKP4_9MICC</name>
<accession>A0A1H4PKP4</accession>
<sequence>MAIEPDVKDWTWVIEKVCPECGFDPADITPADVAREIRTHPARWEAVLARPDVTVRPDESTWSPLEYAAHVRDVLELFRERLHLMLGRDGVEFANWDQDATAVAKEYRQESPRRVAHQVAEETELTARAFDEVPGELLGHRGLRSNGSEFTVASLSSYFLHDVVHHLHDVTA</sequence>
<proteinExistence type="predicted"/>
<gene>
    <name evidence="1" type="ORF">SAMN04489745_2007</name>
</gene>
<evidence type="ECO:0000313" key="2">
    <source>
        <dbReference type="Proteomes" id="UP000182652"/>
    </source>
</evidence>